<sequence length="218" mass="24319">MGKLISAHTVLGNSYKTLPIPEKWVGIIGLPESNFRMIIYGESGGGKTTFGMELGVMLTGLGKVYYNSSEQGEGKSIQDAFKRAKVQDCPKGSFMLADRHTFREMMDTLSKKRSAPFVIIDSLNYLKLTEAQYKEMIEAFPKKAFIIISWSEPSGKKPLGTQGQAIEYMVDIKVRVNDGEVIALSRFGATEPYRLFPSKKAKKVHTGKQLELVPDEQQ</sequence>
<keyword evidence="2" id="KW-1185">Reference proteome</keyword>
<dbReference type="Proteomes" id="UP000612233">
    <property type="component" value="Unassembled WGS sequence"/>
</dbReference>
<accession>A0A927GKM1</accession>
<evidence type="ECO:0000313" key="1">
    <source>
        <dbReference type="EMBL" id="MBD2769733.1"/>
    </source>
</evidence>
<dbReference type="EMBL" id="JACXAD010000022">
    <property type="protein sequence ID" value="MBD2769733.1"/>
    <property type="molecule type" value="Genomic_DNA"/>
</dbReference>
<proteinExistence type="predicted"/>
<protein>
    <recommendedName>
        <fullName evidence="3">AAA+ ATPase domain-containing protein</fullName>
    </recommendedName>
</protein>
<dbReference type="SUPFAM" id="SSF52540">
    <property type="entry name" value="P-loop containing nucleoside triphosphate hydrolases"/>
    <property type="match status" value="1"/>
</dbReference>
<dbReference type="AlphaFoldDB" id="A0A927GKM1"/>
<dbReference type="RefSeq" id="WP_191006541.1">
    <property type="nucleotide sequence ID" value="NZ_JACXAD010000022.1"/>
</dbReference>
<evidence type="ECO:0000313" key="2">
    <source>
        <dbReference type="Proteomes" id="UP000612233"/>
    </source>
</evidence>
<evidence type="ECO:0008006" key="3">
    <source>
        <dbReference type="Google" id="ProtNLM"/>
    </source>
</evidence>
<gene>
    <name evidence="1" type="ORF">IC235_17725</name>
</gene>
<dbReference type="InterPro" id="IPR027417">
    <property type="entry name" value="P-loop_NTPase"/>
</dbReference>
<comment type="caution">
    <text evidence="1">The sequence shown here is derived from an EMBL/GenBank/DDBJ whole genome shotgun (WGS) entry which is preliminary data.</text>
</comment>
<dbReference type="Gene3D" id="3.40.50.300">
    <property type="entry name" value="P-loop containing nucleotide triphosphate hydrolases"/>
    <property type="match status" value="1"/>
</dbReference>
<organism evidence="1 2">
    <name type="scientific">Hymenobacter montanus</name>
    <dbReference type="NCBI Taxonomy" id="2771359"/>
    <lineage>
        <taxon>Bacteria</taxon>
        <taxon>Pseudomonadati</taxon>
        <taxon>Bacteroidota</taxon>
        <taxon>Cytophagia</taxon>
        <taxon>Cytophagales</taxon>
        <taxon>Hymenobacteraceae</taxon>
        <taxon>Hymenobacter</taxon>
    </lineage>
</organism>
<name>A0A927GKM1_9BACT</name>
<reference evidence="1" key="1">
    <citation type="submission" date="2020-09" db="EMBL/GenBank/DDBJ databases">
        <authorList>
            <person name="Kim M.K."/>
        </authorList>
    </citation>
    <scope>NUCLEOTIDE SEQUENCE</scope>
    <source>
        <strain evidence="1">BT664</strain>
    </source>
</reference>